<comment type="function">
    <text evidence="1">Intake of glucose and galactose.</text>
</comment>
<comment type="similarity">
    <text evidence="3">Belongs to the major facilitator superfamily. FHS transporter (TC 2.A.1.7) family.</text>
</comment>
<dbReference type="NCBIfam" id="TIGR01272">
    <property type="entry name" value="gluP"/>
    <property type="match status" value="1"/>
</dbReference>
<gene>
    <name evidence="12" type="ORF">SAMN05216552_1014125</name>
</gene>
<dbReference type="EMBL" id="FPBO01000014">
    <property type="protein sequence ID" value="SFU91851.1"/>
    <property type="molecule type" value="Genomic_DNA"/>
</dbReference>
<keyword evidence="6" id="KW-0997">Cell inner membrane</keyword>
<dbReference type="CDD" id="cd17394">
    <property type="entry name" value="MFS_FucP_like"/>
    <property type="match status" value="1"/>
</dbReference>
<evidence type="ECO:0000256" key="9">
    <source>
        <dbReference type="ARBA" id="ARBA00022989"/>
    </source>
</evidence>
<evidence type="ECO:0000256" key="7">
    <source>
        <dbReference type="ARBA" id="ARBA00022597"/>
    </source>
</evidence>
<sequence length="430" mass="44361">MANFSPTLEAGGASGASESNNGALAIITMLFFMWGLLTSLNDVLIPHLKAVYTLTYVQAMLVQFCFFGAYFIVSVPAGALIRRIGYQNGVVAGLTVAAAGCAMFYPASLGGYGLFLLAFFVLASGITILQVAANPYVTILGPASSASSRLTLTQAFNALGTTVAPALGGMLILSGAVLTIEDLALLPAAEQLAYKAKEAAAVQGPYLALGGALLALAVFFAVARLPRIAERSAAAGTEVSLMSHRHLVLGAIAIFLYVGGEVAIGSFLINFLGEGHIAGMTAAVAAPYVSYYWGGAMVGRFIGFAVMRRVSPGKALAFNAACSVALIVLAVVGSGSVAMWAILAVGLCNSIMFPTIFSMALHKLGPATGQGSGLLCMAIVGGAIVPFGQGWMADVMGVQMSFLLPAACYLFILYYGLKYAGMYADEKRAA</sequence>
<dbReference type="AlphaFoldDB" id="A0A1I7K360"/>
<dbReference type="GO" id="GO:0005354">
    <property type="term" value="F:galactose transmembrane transporter activity"/>
    <property type="evidence" value="ECO:0007669"/>
    <property type="project" value="InterPro"/>
</dbReference>
<dbReference type="InterPro" id="IPR011701">
    <property type="entry name" value="MFS"/>
</dbReference>
<feature type="transmembrane region" description="Helical" evidence="11">
    <location>
        <begin position="113"/>
        <end position="137"/>
    </location>
</feature>
<dbReference type="Proteomes" id="UP000199391">
    <property type="component" value="Unassembled WGS sequence"/>
</dbReference>
<evidence type="ECO:0000256" key="3">
    <source>
        <dbReference type="ARBA" id="ARBA00009120"/>
    </source>
</evidence>
<dbReference type="Gene3D" id="1.20.1250.20">
    <property type="entry name" value="MFS general substrate transporter like domains"/>
    <property type="match status" value="2"/>
</dbReference>
<evidence type="ECO:0000313" key="13">
    <source>
        <dbReference type="Proteomes" id="UP000199391"/>
    </source>
</evidence>
<feature type="transmembrane region" description="Helical" evidence="11">
    <location>
        <begin position="21"/>
        <end position="40"/>
    </location>
</feature>
<keyword evidence="8 11" id="KW-0812">Transmembrane</keyword>
<dbReference type="STRING" id="1035707.SAMN05216552_1014125"/>
<evidence type="ECO:0000256" key="1">
    <source>
        <dbReference type="ARBA" id="ARBA00003321"/>
    </source>
</evidence>
<organism evidence="12 13">
    <name type="scientific">Pseudoduganella namucuonensis</name>
    <dbReference type="NCBI Taxonomy" id="1035707"/>
    <lineage>
        <taxon>Bacteria</taxon>
        <taxon>Pseudomonadati</taxon>
        <taxon>Pseudomonadota</taxon>
        <taxon>Betaproteobacteria</taxon>
        <taxon>Burkholderiales</taxon>
        <taxon>Oxalobacteraceae</taxon>
        <taxon>Telluria group</taxon>
        <taxon>Pseudoduganella</taxon>
    </lineage>
</organism>
<evidence type="ECO:0000256" key="4">
    <source>
        <dbReference type="ARBA" id="ARBA00022448"/>
    </source>
</evidence>
<keyword evidence="7" id="KW-0762">Sugar transport</keyword>
<keyword evidence="13" id="KW-1185">Reference proteome</keyword>
<dbReference type="GO" id="GO:1904659">
    <property type="term" value="P:D-glucose transmembrane transport"/>
    <property type="evidence" value="ECO:0007669"/>
    <property type="project" value="InterPro"/>
</dbReference>
<feature type="transmembrane region" description="Helical" evidence="11">
    <location>
        <begin position="373"/>
        <end position="392"/>
    </location>
</feature>
<comment type="subcellular location">
    <subcellularLocation>
        <location evidence="2">Cell inner membrane</location>
        <topology evidence="2">Multi-pass membrane protein</topology>
    </subcellularLocation>
</comment>
<evidence type="ECO:0000256" key="10">
    <source>
        <dbReference type="ARBA" id="ARBA00023136"/>
    </source>
</evidence>
<feature type="transmembrane region" description="Helical" evidence="11">
    <location>
        <begin position="247"/>
        <end position="269"/>
    </location>
</feature>
<feature type="transmembrane region" description="Helical" evidence="11">
    <location>
        <begin position="88"/>
        <end position="107"/>
    </location>
</feature>
<feature type="transmembrane region" description="Helical" evidence="11">
    <location>
        <begin position="158"/>
        <end position="180"/>
    </location>
</feature>
<feature type="transmembrane region" description="Helical" evidence="11">
    <location>
        <begin position="275"/>
        <end position="294"/>
    </location>
</feature>
<evidence type="ECO:0000256" key="11">
    <source>
        <dbReference type="SAM" id="Phobius"/>
    </source>
</evidence>
<accession>A0A1I7K360</accession>
<feature type="transmembrane region" description="Helical" evidence="11">
    <location>
        <begin position="338"/>
        <end position="361"/>
    </location>
</feature>
<keyword evidence="4" id="KW-0813">Transport</keyword>
<feature type="transmembrane region" description="Helical" evidence="11">
    <location>
        <begin position="315"/>
        <end position="332"/>
    </location>
</feature>
<proteinExistence type="inferred from homology"/>
<evidence type="ECO:0000256" key="8">
    <source>
        <dbReference type="ARBA" id="ARBA00022692"/>
    </source>
</evidence>
<evidence type="ECO:0000313" key="12">
    <source>
        <dbReference type="EMBL" id="SFU91851.1"/>
    </source>
</evidence>
<protein>
    <submittedName>
        <fullName evidence="12">MFS transporter, FHS family, L-fucose permease</fullName>
    </submittedName>
</protein>
<dbReference type="Pfam" id="PF07690">
    <property type="entry name" value="MFS_1"/>
    <property type="match status" value="1"/>
</dbReference>
<evidence type="ECO:0000256" key="6">
    <source>
        <dbReference type="ARBA" id="ARBA00022519"/>
    </source>
</evidence>
<name>A0A1I7K360_9BURK</name>
<dbReference type="PANTHER" id="PTHR43702">
    <property type="entry name" value="L-FUCOSE-PROTON SYMPORTER"/>
    <property type="match status" value="1"/>
</dbReference>
<dbReference type="InterPro" id="IPR036259">
    <property type="entry name" value="MFS_trans_sf"/>
</dbReference>
<feature type="transmembrane region" description="Helical" evidence="11">
    <location>
        <begin position="398"/>
        <end position="417"/>
    </location>
</feature>
<evidence type="ECO:0000256" key="2">
    <source>
        <dbReference type="ARBA" id="ARBA00004429"/>
    </source>
</evidence>
<dbReference type="GO" id="GO:0055056">
    <property type="term" value="F:D-glucose transmembrane transporter activity"/>
    <property type="evidence" value="ECO:0007669"/>
    <property type="project" value="InterPro"/>
</dbReference>
<dbReference type="PANTHER" id="PTHR43702:SF3">
    <property type="entry name" value="PROTEIN TSGA"/>
    <property type="match status" value="1"/>
</dbReference>
<dbReference type="SUPFAM" id="SSF103473">
    <property type="entry name" value="MFS general substrate transporter"/>
    <property type="match status" value="1"/>
</dbReference>
<feature type="transmembrane region" description="Helical" evidence="11">
    <location>
        <begin position="60"/>
        <end position="81"/>
    </location>
</feature>
<dbReference type="InterPro" id="IPR050375">
    <property type="entry name" value="MFS_TsgA-like"/>
</dbReference>
<dbReference type="InterPro" id="IPR005964">
    <property type="entry name" value="Glc/Gal_transptr_bac"/>
</dbReference>
<keyword evidence="10 11" id="KW-0472">Membrane</keyword>
<reference evidence="13" key="1">
    <citation type="submission" date="2016-10" db="EMBL/GenBank/DDBJ databases">
        <authorList>
            <person name="Varghese N."/>
            <person name="Submissions S."/>
        </authorList>
    </citation>
    <scope>NUCLEOTIDE SEQUENCE [LARGE SCALE GENOMIC DNA]</scope>
    <source>
        <strain evidence="13">CGMCC 1.11014</strain>
    </source>
</reference>
<evidence type="ECO:0000256" key="5">
    <source>
        <dbReference type="ARBA" id="ARBA00022475"/>
    </source>
</evidence>
<keyword evidence="5" id="KW-1003">Cell membrane</keyword>
<feature type="transmembrane region" description="Helical" evidence="11">
    <location>
        <begin position="206"/>
        <end position="226"/>
    </location>
</feature>
<keyword evidence="9 11" id="KW-1133">Transmembrane helix</keyword>
<dbReference type="GO" id="GO:0005886">
    <property type="term" value="C:plasma membrane"/>
    <property type="evidence" value="ECO:0007669"/>
    <property type="project" value="UniProtKB-SubCell"/>
</dbReference>